<keyword evidence="8" id="KW-1185">Reference proteome</keyword>
<feature type="DNA-binding region" description="H-T-H motif" evidence="5">
    <location>
        <begin position="41"/>
        <end position="60"/>
    </location>
</feature>
<keyword evidence="1" id="KW-0678">Repressor</keyword>
<dbReference type="InterPro" id="IPR009057">
    <property type="entry name" value="Homeodomain-like_sf"/>
</dbReference>
<evidence type="ECO:0000256" key="1">
    <source>
        <dbReference type="ARBA" id="ARBA00022491"/>
    </source>
</evidence>
<evidence type="ECO:0000313" key="7">
    <source>
        <dbReference type="EMBL" id="NEX64866.1"/>
    </source>
</evidence>
<organism evidence="7 8">
    <name type="scientific">Noviherbaspirillum galbum</name>
    <dbReference type="NCBI Taxonomy" id="2709383"/>
    <lineage>
        <taxon>Bacteria</taxon>
        <taxon>Pseudomonadati</taxon>
        <taxon>Pseudomonadota</taxon>
        <taxon>Betaproteobacteria</taxon>
        <taxon>Burkholderiales</taxon>
        <taxon>Oxalobacteraceae</taxon>
        <taxon>Noviherbaspirillum</taxon>
    </lineage>
</organism>
<name>A0A6B3SYV8_9BURK</name>
<dbReference type="InterPro" id="IPR023772">
    <property type="entry name" value="DNA-bd_HTH_TetR-type_CS"/>
</dbReference>
<evidence type="ECO:0000259" key="6">
    <source>
        <dbReference type="PROSITE" id="PS50977"/>
    </source>
</evidence>
<comment type="caution">
    <text evidence="7">The sequence shown here is derived from an EMBL/GenBank/DDBJ whole genome shotgun (WGS) entry which is preliminary data.</text>
</comment>
<evidence type="ECO:0000256" key="4">
    <source>
        <dbReference type="ARBA" id="ARBA00023163"/>
    </source>
</evidence>
<evidence type="ECO:0000313" key="8">
    <source>
        <dbReference type="Proteomes" id="UP000482155"/>
    </source>
</evidence>
<proteinExistence type="predicted"/>
<keyword evidence="2" id="KW-0805">Transcription regulation</keyword>
<gene>
    <name evidence="7" type="ORF">G3574_27610</name>
</gene>
<dbReference type="PRINTS" id="PR00455">
    <property type="entry name" value="HTHTETR"/>
</dbReference>
<dbReference type="AlphaFoldDB" id="A0A6B3SYV8"/>
<protein>
    <submittedName>
        <fullName evidence="7">TetR/AcrR family transcriptional regulator</fullName>
    </submittedName>
</protein>
<keyword evidence="4" id="KW-0804">Transcription</keyword>
<dbReference type="RefSeq" id="WP_163968782.1">
    <property type="nucleotide sequence ID" value="NZ_JAAIVB010000085.1"/>
</dbReference>
<reference evidence="7 8" key="1">
    <citation type="submission" date="2020-02" db="EMBL/GenBank/DDBJ databases">
        <authorList>
            <person name="Kim M.K."/>
        </authorList>
    </citation>
    <scope>NUCLEOTIDE SEQUENCE [LARGE SCALE GENOMIC DNA]</scope>
    <source>
        <strain evidence="7 8">17J57-3</strain>
    </source>
</reference>
<feature type="domain" description="HTH tetR-type" evidence="6">
    <location>
        <begin position="18"/>
        <end position="78"/>
    </location>
</feature>
<dbReference type="PROSITE" id="PS01081">
    <property type="entry name" value="HTH_TETR_1"/>
    <property type="match status" value="1"/>
</dbReference>
<dbReference type="Proteomes" id="UP000482155">
    <property type="component" value="Unassembled WGS sequence"/>
</dbReference>
<dbReference type="InterPro" id="IPR050109">
    <property type="entry name" value="HTH-type_TetR-like_transc_reg"/>
</dbReference>
<accession>A0A6B3SYV8</accession>
<dbReference type="EMBL" id="JAAIVB010000085">
    <property type="protein sequence ID" value="NEX64866.1"/>
    <property type="molecule type" value="Genomic_DNA"/>
</dbReference>
<dbReference type="InterPro" id="IPR001647">
    <property type="entry name" value="HTH_TetR"/>
</dbReference>
<dbReference type="Gene3D" id="1.10.357.10">
    <property type="entry name" value="Tetracycline Repressor, domain 2"/>
    <property type="match status" value="1"/>
</dbReference>
<dbReference type="SUPFAM" id="SSF46689">
    <property type="entry name" value="Homeodomain-like"/>
    <property type="match status" value="1"/>
</dbReference>
<dbReference type="Pfam" id="PF00440">
    <property type="entry name" value="TetR_N"/>
    <property type="match status" value="1"/>
</dbReference>
<dbReference type="PANTHER" id="PTHR30055:SF234">
    <property type="entry name" value="HTH-TYPE TRANSCRIPTIONAL REGULATOR BETI"/>
    <property type="match status" value="1"/>
</dbReference>
<dbReference type="GO" id="GO:0003700">
    <property type="term" value="F:DNA-binding transcription factor activity"/>
    <property type="evidence" value="ECO:0007669"/>
    <property type="project" value="TreeGrafter"/>
</dbReference>
<evidence type="ECO:0000256" key="3">
    <source>
        <dbReference type="ARBA" id="ARBA00023125"/>
    </source>
</evidence>
<dbReference type="PROSITE" id="PS50977">
    <property type="entry name" value="HTH_TETR_2"/>
    <property type="match status" value="1"/>
</dbReference>
<keyword evidence="3 5" id="KW-0238">DNA-binding</keyword>
<dbReference type="PANTHER" id="PTHR30055">
    <property type="entry name" value="HTH-TYPE TRANSCRIPTIONAL REGULATOR RUTR"/>
    <property type="match status" value="1"/>
</dbReference>
<evidence type="ECO:0000256" key="2">
    <source>
        <dbReference type="ARBA" id="ARBA00023015"/>
    </source>
</evidence>
<dbReference type="GO" id="GO:0000976">
    <property type="term" value="F:transcription cis-regulatory region binding"/>
    <property type="evidence" value="ECO:0007669"/>
    <property type="project" value="TreeGrafter"/>
</dbReference>
<sequence>MQKNQSLKRRAPQQDRARAKVELMLEAATRLIDRDGLDALTTNRIAELAGVSIGSLYQYFPDKQSLLAALARRELNGVMQQILAALTSPPPDTPGGRVRQIVRAVFGAFGGRTGVQKQLLERALTPGRQLPADLAHGIVAGLLTDIGVTTHGGQHRQLTPTEAFVLTHAFAGVVRAALTQASGPAERQAIEDALVRLVAGFIFQAGTTIGETSP</sequence>
<evidence type="ECO:0000256" key="5">
    <source>
        <dbReference type="PROSITE-ProRule" id="PRU00335"/>
    </source>
</evidence>